<dbReference type="AlphaFoldDB" id="A0A174UQI4"/>
<sequence>MPSIVDKSSVKMICVDDFALRKRFSYGTVMINLENHRIIDMIPSRDTNDVCNWLKTFHNIEVISRDGAITYASAATNSHPDVIQISDRFHLIKGLSEVICKYIFREFPARVEIPLTESITDEMKALYNTANRSLRIKFAHEKRREGLTISDIALLLHSSPKTIQKYLAIPEDQVPKSKEIARERQHQLAVKQKEQEIEEARQMALAGYPIEQIATLMHHPYKTIQNYLNPDFSITNGHYNVRIPGKLAPYEREVIELRSKGLTYPKIHDIICKKGYTGSVASLRMFMQKERTRMYEQNETEKPHSEYVQRKSLCQLVYKKLEDIGTITAKQYQEVLKKYPLLSELYALTKEFCNVLFSNNPAKLDEWINEAQKYDIPELQTFINGIKKDLTAVKNGIIYSYNNGLAEGSVNKIKVIKRIMYGRNSFELLKAKVLFGELFHVKFN</sequence>
<accession>A0A174UQI4</accession>
<organism evidence="2 3">
    <name type="scientific">Blautia wexlerae</name>
    <dbReference type="NCBI Taxonomy" id="418240"/>
    <lineage>
        <taxon>Bacteria</taxon>
        <taxon>Bacillati</taxon>
        <taxon>Bacillota</taxon>
        <taxon>Clostridia</taxon>
        <taxon>Lachnospirales</taxon>
        <taxon>Lachnospiraceae</taxon>
        <taxon>Blautia</taxon>
    </lineage>
</organism>
<feature type="domain" description="Transposase IS204/IS1001/IS1096/IS1165 DDE" evidence="1">
    <location>
        <begin position="290"/>
        <end position="432"/>
    </location>
</feature>
<dbReference type="Proteomes" id="UP000095712">
    <property type="component" value="Unassembled WGS sequence"/>
</dbReference>
<dbReference type="PANTHER" id="PTHR33498:SF1">
    <property type="entry name" value="TRANSPOSASE FOR INSERTION SEQUENCE ELEMENT IS1557"/>
    <property type="match status" value="1"/>
</dbReference>
<dbReference type="PANTHER" id="PTHR33498">
    <property type="entry name" value="TRANSPOSASE FOR INSERTION SEQUENCE ELEMENT IS1557"/>
    <property type="match status" value="1"/>
</dbReference>
<feature type="domain" description="Transposase IS204/IS1001/IS1096/IS1165 DDE" evidence="1">
    <location>
        <begin position="13"/>
        <end position="237"/>
    </location>
</feature>
<dbReference type="InterPro" id="IPR002560">
    <property type="entry name" value="Transposase_DDE"/>
</dbReference>
<gene>
    <name evidence="2" type="ORF">ERS852523_04506</name>
</gene>
<dbReference type="InterPro" id="IPR047951">
    <property type="entry name" value="Transpos_ISL3"/>
</dbReference>
<reference evidence="2 3" key="1">
    <citation type="submission" date="2015-09" db="EMBL/GenBank/DDBJ databases">
        <authorList>
            <consortium name="Pathogen Informatics"/>
        </authorList>
    </citation>
    <scope>NUCLEOTIDE SEQUENCE [LARGE SCALE GENOMIC DNA]</scope>
    <source>
        <strain evidence="2 3">2789STDY5834911</strain>
    </source>
</reference>
<dbReference type="NCBIfam" id="NF033550">
    <property type="entry name" value="transpos_ISL3"/>
    <property type="match status" value="1"/>
</dbReference>
<evidence type="ECO:0000259" key="1">
    <source>
        <dbReference type="Pfam" id="PF01610"/>
    </source>
</evidence>
<dbReference type="Pfam" id="PF01610">
    <property type="entry name" value="DDE_Tnp_ISL3"/>
    <property type="match status" value="2"/>
</dbReference>
<protein>
    <submittedName>
        <fullName evidence="2">Transposase and inactivated derivatives</fullName>
    </submittedName>
</protein>
<name>A0A174UQI4_9FIRM</name>
<proteinExistence type="predicted"/>
<evidence type="ECO:0000313" key="3">
    <source>
        <dbReference type="Proteomes" id="UP000095712"/>
    </source>
</evidence>
<evidence type="ECO:0000313" key="2">
    <source>
        <dbReference type="EMBL" id="CUQ24744.1"/>
    </source>
</evidence>
<dbReference type="EMBL" id="CZAW01000139">
    <property type="protein sequence ID" value="CUQ24744.1"/>
    <property type="molecule type" value="Genomic_DNA"/>
</dbReference>